<accession>A0ABD4TVX9</accession>
<dbReference type="AlphaFoldDB" id="A0ABD4TVX9"/>
<dbReference type="RefSeq" id="WP_169769825.1">
    <property type="nucleotide sequence ID" value="NZ_JABCUU010000006.1"/>
</dbReference>
<proteinExistence type="predicted"/>
<dbReference type="Proteomes" id="UP001209486">
    <property type="component" value="Unassembled WGS sequence"/>
</dbReference>
<keyword evidence="1" id="KW-0812">Transmembrane</keyword>
<dbReference type="EMBL" id="VSZY01000001">
    <property type="protein sequence ID" value="MCU9967991.1"/>
    <property type="molecule type" value="Genomic_DNA"/>
</dbReference>
<keyword evidence="1" id="KW-0472">Membrane</keyword>
<gene>
    <name evidence="2" type="ORF">FYZ43_00840</name>
</gene>
<protein>
    <submittedName>
        <fullName evidence="2">Uncharacterized protein</fullName>
    </submittedName>
</protein>
<keyword evidence="1" id="KW-1133">Transmembrane helix</keyword>
<reference evidence="2 3" key="1">
    <citation type="submission" date="2019-08" db="EMBL/GenBank/DDBJ databases">
        <title>Comparison of rpoB and gyrB Sequences from Mobiluncus Species and Development of a Multiplex PCR Method for Clinical Detection of Mobiluncus curtisii and Mobiluncus mulieris.</title>
        <authorList>
            <person name="Yang L."/>
            <person name="Shen Y."/>
            <person name="Xu G."/>
            <person name="Shu L.-B."/>
            <person name="Hu J."/>
            <person name="Zhang R."/>
            <person name="Wang Y."/>
            <person name="Zhou H.-W."/>
            <person name="Zhang X."/>
        </authorList>
    </citation>
    <scope>NUCLEOTIDE SEQUENCE [LARGE SCALE GENOMIC DNA]</scope>
    <source>
        <strain evidence="2 3">M26</strain>
    </source>
</reference>
<evidence type="ECO:0000313" key="2">
    <source>
        <dbReference type="EMBL" id="MCU9967991.1"/>
    </source>
</evidence>
<organism evidence="2 3">
    <name type="scientific">Mobiluncus mulieris</name>
    <dbReference type="NCBI Taxonomy" id="2052"/>
    <lineage>
        <taxon>Bacteria</taxon>
        <taxon>Bacillati</taxon>
        <taxon>Actinomycetota</taxon>
        <taxon>Actinomycetes</taxon>
        <taxon>Actinomycetales</taxon>
        <taxon>Actinomycetaceae</taxon>
        <taxon>Mobiluncus</taxon>
    </lineage>
</organism>
<feature type="transmembrane region" description="Helical" evidence="1">
    <location>
        <begin position="12"/>
        <end position="36"/>
    </location>
</feature>
<evidence type="ECO:0000313" key="3">
    <source>
        <dbReference type="Proteomes" id="UP001209486"/>
    </source>
</evidence>
<name>A0ABD4TVX9_9ACTO</name>
<sequence length="169" mass="18944">MPTAPVKSKTPLRAAIITVVAVVVIVFLLPAAFWFYNWQNDRVGIGGKTRTVIQMEQSPLVAPEVAGLKRLKYGHSHPVGPFGKFGGNFVNALYFPPPGKTEQYFREFIKLAENQDFVHWDTSPTKNSAIMEWPQNRPFRKVHILILDPGNGPNLGSEYYNAIYVSLEG</sequence>
<evidence type="ECO:0000256" key="1">
    <source>
        <dbReference type="SAM" id="Phobius"/>
    </source>
</evidence>
<comment type="caution">
    <text evidence="2">The sequence shown here is derived from an EMBL/GenBank/DDBJ whole genome shotgun (WGS) entry which is preliminary data.</text>
</comment>